<evidence type="ECO:0000313" key="2">
    <source>
        <dbReference type="EMBL" id="KAF0021424.1"/>
    </source>
</evidence>
<sequence length="84" mass="9654">MNFFLLLPSRVKNSSERDDPTGRLVDATNRRFHLFDMVIEKGEKYGGQRPKHSDVQPPPRRTCRSSTTTVDTCCRRRIGVVFTA</sequence>
<dbReference type="AlphaFoldDB" id="A0A6A4RPY6"/>
<gene>
    <name evidence="3" type="ORF">F2P81_025404</name>
    <name evidence="2" type="ORF">F2P81_026323</name>
</gene>
<name>A0A6A4RPY6_SCOMX</name>
<dbReference type="EMBL" id="VEVO01000032">
    <property type="protein sequence ID" value="KAF0022339.1"/>
    <property type="molecule type" value="Genomic_DNA"/>
</dbReference>
<evidence type="ECO:0000313" key="4">
    <source>
        <dbReference type="Proteomes" id="UP000438429"/>
    </source>
</evidence>
<reference evidence="3 4" key="1">
    <citation type="submission" date="2019-06" db="EMBL/GenBank/DDBJ databases">
        <title>Draft genomes of female and male turbot (Scophthalmus maximus).</title>
        <authorList>
            <person name="Xu H."/>
            <person name="Xu X.-W."/>
            <person name="Shao C."/>
            <person name="Chen S."/>
        </authorList>
    </citation>
    <scope>NUCLEOTIDE SEQUENCE [LARGE SCALE GENOMIC DNA]</scope>
    <source>
        <strain evidence="3">Ysfricsl-2016a</strain>
        <tissue evidence="3">Blood</tissue>
    </source>
</reference>
<dbReference type="EMBL" id="VEVO01008729">
    <property type="protein sequence ID" value="KAF0021424.1"/>
    <property type="molecule type" value="Genomic_DNA"/>
</dbReference>
<protein>
    <submittedName>
        <fullName evidence="3">Uncharacterized protein</fullName>
    </submittedName>
</protein>
<accession>A0A6A4RPY6</accession>
<feature type="compositionally biased region" description="Basic and acidic residues" evidence="1">
    <location>
        <begin position="43"/>
        <end position="54"/>
    </location>
</feature>
<evidence type="ECO:0000313" key="3">
    <source>
        <dbReference type="EMBL" id="KAF0022339.1"/>
    </source>
</evidence>
<comment type="caution">
    <text evidence="3">The sequence shown here is derived from an EMBL/GenBank/DDBJ whole genome shotgun (WGS) entry which is preliminary data.</text>
</comment>
<evidence type="ECO:0000256" key="1">
    <source>
        <dbReference type="SAM" id="MobiDB-lite"/>
    </source>
</evidence>
<organism evidence="3 4">
    <name type="scientific">Scophthalmus maximus</name>
    <name type="common">Turbot</name>
    <name type="synonym">Psetta maxima</name>
    <dbReference type="NCBI Taxonomy" id="52904"/>
    <lineage>
        <taxon>Eukaryota</taxon>
        <taxon>Metazoa</taxon>
        <taxon>Chordata</taxon>
        <taxon>Craniata</taxon>
        <taxon>Vertebrata</taxon>
        <taxon>Euteleostomi</taxon>
        <taxon>Actinopterygii</taxon>
        <taxon>Neopterygii</taxon>
        <taxon>Teleostei</taxon>
        <taxon>Neoteleostei</taxon>
        <taxon>Acanthomorphata</taxon>
        <taxon>Carangaria</taxon>
        <taxon>Pleuronectiformes</taxon>
        <taxon>Pleuronectoidei</taxon>
        <taxon>Scophthalmidae</taxon>
        <taxon>Scophthalmus</taxon>
    </lineage>
</organism>
<proteinExistence type="predicted"/>
<feature type="region of interest" description="Disordered" evidence="1">
    <location>
        <begin position="43"/>
        <end position="67"/>
    </location>
</feature>
<dbReference type="Proteomes" id="UP000438429">
    <property type="component" value="Unassembled WGS sequence"/>
</dbReference>